<comment type="subcellular location">
    <subcellularLocation>
        <location evidence="1">Membrane</location>
        <topology evidence="1">Multi-pass membrane protein</topology>
    </subcellularLocation>
</comment>
<sequence length="230" mass="26251">MGEHPYCPSSLKLEGFIPIQFSPQFIASVFIAFLFLTFVTCWKITGAYYRHLGKADRALVGWWTIAGLVYLFLKGYYVFTPNFYKLQPSNFVTKFFNEFWKEYGKGDSRYMSRFPTIVLIEGFTAVIEGPASLLVVYAILYKKKWAHPLQFAASLTKFYGGVLYFSTAYLADTAYSVPGPVYFWGYFVLVKGLMALIPFIVVCRSWLCMMDEFSSSACTSTAHSVEKKTL</sequence>
<keyword evidence="4 13" id="KW-0812">Transmembrane</keyword>
<keyword evidence="5" id="KW-0752">Steroid biosynthesis</keyword>
<dbReference type="AlphaFoldDB" id="A0ABD1Z6D0"/>
<evidence type="ECO:0000256" key="4">
    <source>
        <dbReference type="ARBA" id="ARBA00022692"/>
    </source>
</evidence>
<reference evidence="16 17" key="1">
    <citation type="submission" date="2024-09" db="EMBL/GenBank/DDBJ databases">
        <title>Chromosome-scale assembly of Riccia fluitans.</title>
        <authorList>
            <person name="Paukszto L."/>
            <person name="Sawicki J."/>
            <person name="Karawczyk K."/>
            <person name="Piernik-Szablinska J."/>
            <person name="Szczecinska M."/>
            <person name="Mazdziarz M."/>
        </authorList>
    </citation>
    <scope>NUCLEOTIDE SEQUENCE [LARGE SCALE GENOMIC DNA]</scope>
    <source>
        <strain evidence="16">Rf_01</strain>
        <tissue evidence="16">Aerial parts of the thallus</tissue>
    </source>
</reference>
<evidence type="ECO:0000256" key="9">
    <source>
        <dbReference type="ARBA" id="ARBA00023136"/>
    </source>
</evidence>
<keyword evidence="10" id="KW-1207">Sterol metabolism</keyword>
<name>A0ABD1Z6D0_9MARC</name>
<protein>
    <recommendedName>
        <fullName evidence="15">EXPERA domain-containing protein</fullName>
    </recommendedName>
</protein>
<feature type="transmembrane region" description="Helical" evidence="14">
    <location>
        <begin position="152"/>
        <end position="171"/>
    </location>
</feature>
<feature type="transmembrane region" description="Helical" evidence="14">
    <location>
        <begin position="25"/>
        <end position="46"/>
    </location>
</feature>
<evidence type="ECO:0000256" key="5">
    <source>
        <dbReference type="ARBA" id="ARBA00022955"/>
    </source>
</evidence>
<gene>
    <name evidence="16" type="ORF">R1flu_009879</name>
</gene>
<dbReference type="EMBL" id="JBHFFA010000002">
    <property type="protein sequence ID" value="KAL2642292.1"/>
    <property type="molecule type" value="Genomic_DNA"/>
</dbReference>
<comment type="similarity">
    <text evidence="2">Belongs to the EBP family.</text>
</comment>
<evidence type="ECO:0000256" key="13">
    <source>
        <dbReference type="PROSITE-ProRule" id="PRU01087"/>
    </source>
</evidence>
<evidence type="ECO:0000256" key="6">
    <source>
        <dbReference type="ARBA" id="ARBA00022989"/>
    </source>
</evidence>
<dbReference type="Proteomes" id="UP001605036">
    <property type="component" value="Unassembled WGS sequence"/>
</dbReference>
<evidence type="ECO:0000256" key="1">
    <source>
        <dbReference type="ARBA" id="ARBA00004141"/>
    </source>
</evidence>
<evidence type="ECO:0000256" key="11">
    <source>
        <dbReference type="ARBA" id="ARBA00023221"/>
    </source>
</evidence>
<dbReference type="GO" id="GO:0016020">
    <property type="term" value="C:membrane"/>
    <property type="evidence" value="ECO:0007669"/>
    <property type="project" value="UniProtKB-SubCell"/>
</dbReference>
<accession>A0ABD1Z6D0</accession>
<evidence type="ECO:0000256" key="12">
    <source>
        <dbReference type="ARBA" id="ARBA00023235"/>
    </source>
</evidence>
<keyword evidence="9 13" id="KW-0472">Membrane</keyword>
<dbReference type="InterPro" id="IPR007905">
    <property type="entry name" value="EBP"/>
</dbReference>
<evidence type="ECO:0000313" key="16">
    <source>
        <dbReference type="EMBL" id="KAL2642292.1"/>
    </source>
</evidence>
<feature type="transmembrane region" description="Helical" evidence="14">
    <location>
        <begin position="117"/>
        <end position="140"/>
    </location>
</feature>
<evidence type="ECO:0000256" key="3">
    <source>
        <dbReference type="ARBA" id="ARBA00022516"/>
    </source>
</evidence>
<feature type="domain" description="EXPERA" evidence="15">
    <location>
        <begin position="55"/>
        <end position="202"/>
    </location>
</feature>
<evidence type="ECO:0000256" key="10">
    <source>
        <dbReference type="ARBA" id="ARBA00023166"/>
    </source>
</evidence>
<evidence type="ECO:0000313" key="17">
    <source>
        <dbReference type="Proteomes" id="UP001605036"/>
    </source>
</evidence>
<keyword evidence="17" id="KW-1185">Reference proteome</keyword>
<dbReference type="PANTHER" id="PTHR14207:SF0">
    <property type="entry name" value="3-BETA-HYDROXYSTEROID-DELTA(8),DELTA(7)-ISOMERASE"/>
    <property type="match status" value="1"/>
</dbReference>
<evidence type="ECO:0000256" key="7">
    <source>
        <dbReference type="ARBA" id="ARBA00023011"/>
    </source>
</evidence>
<keyword evidence="12" id="KW-0413">Isomerase</keyword>
<dbReference type="InterPro" id="IPR033118">
    <property type="entry name" value="EXPERA"/>
</dbReference>
<evidence type="ECO:0000256" key="14">
    <source>
        <dbReference type="SAM" id="Phobius"/>
    </source>
</evidence>
<comment type="caution">
    <text evidence="16">The sequence shown here is derived from an EMBL/GenBank/DDBJ whole genome shotgun (WGS) entry which is preliminary data.</text>
</comment>
<keyword evidence="3" id="KW-0444">Lipid biosynthesis</keyword>
<feature type="transmembrane region" description="Helical" evidence="14">
    <location>
        <begin position="58"/>
        <end position="79"/>
    </location>
</feature>
<keyword evidence="6 13" id="KW-1133">Transmembrane helix</keyword>
<keyword evidence="8" id="KW-0443">Lipid metabolism</keyword>
<keyword evidence="7" id="KW-0756">Sterol biosynthesis</keyword>
<dbReference type="GO" id="GO:0016853">
    <property type="term" value="F:isomerase activity"/>
    <property type="evidence" value="ECO:0007669"/>
    <property type="project" value="UniProtKB-KW"/>
</dbReference>
<proteinExistence type="inferred from homology"/>
<dbReference type="PROSITE" id="PS51751">
    <property type="entry name" value="EXPERA"/>
    <property type="match status" value="1"/>
</dbReference>
<dbReference type="PANTHER" id="PTHR14207">
    <property type="entry name" value="STEROL ISOMERASE"/>
    <property type="match status" value="1"/>
</dbReference>
<keyword evidence="11" id="KW-0753">Steroid metabolism</keyword>
<organism evidence="16 17">
    <name type="scientific">Riccia fluitans</name>
    <dbReference type="NCBI Taxonomy" id="41844"/>
    <lineage>
        <taxon>Eukaryota</taxon>
        <taxon>Viridiplantae</taxon>
        <taxon>Streptophyta</taxon>
        <taxon>Embryophyta</taxon>
        <taxon>Marchantiophyta</taxon>
        <taxon>Marchantiopsida</taxon>
        <taxon>Marchantiidae</taxon>
        <taxon>Marchantiales</taxon>
        <taxon>Ricciaceae</taxon>
        <taxon>Riccia</taxon>
    </lineage>
</organism>
<dbReference type="Pfam" id="PF05241">
    <property type="entry name" value="EBP"/>
    <property type="match status" value="1"/>
</dbReference>
<evidence type="ECO:0000256" key="2">
    <source>
        <dbReference type="ARBA" id="ARBA00008337"/>
    </source>
</evidence>
<dbReference type="GO" id="GO:0016126">
    <property type="term" value="P:sterol biosynthetic process"/>
    <property type="evidence" value="ECO:0007669"/>
    <property type="project" value="UniProtKB-KW"/>
</dbReference>
<feature type="transmembrane region" description="Helical" evidence="14">
    <location>
        <begin position="183"/>
        <end position="207"/>
    </location>
</feature>
<evidence type="ECO:0000259" key="15">
    <source>
        <dbReference type="PROSITE" id="PS51751"/>
    </source>
</evidence>
<evidence type="ECO:0000256" key="8">
    <source>
        <dbReference type="ARBA" id="ARBA00023098"/>
    </source>
</evidence>